<evidence type="ECO:0000313" key="8">
    <source>
        <dbReference type="EMBL" id="KAG7099887.1"/>
    </source>
</evidence>
<feature type="region of interest" description="Disordered" evidence="7">
    <location>
        <begin position="1"/>
        <end position="35"/>
    </location>
</feature>
<keyword evidence="2 6" id="KW-0812">Transmembrane</keyword>
<comment type="similarity">
    <text evidence="1 6">Belongs to the RAMP4 family.</text>
</comment>
<evidence type="ECO:0000256" key="6">
    <source>
        <dbReference type="RuleBase" id="RU364120"/>
    </source>
</evidence>
<evidence type="ECO:0000256" key="3">
    <source>
        <dbReference type="ARBA" id="ARBA00022824"/>
    </source>
</evidence>
<evidence type="ECO:0000256" key="4">
    <source>
        <dbReference type="ARBA" id="ARBA00022989"/>
    </source>
</evidence>
<proteinExistence type="inferred from homology"/>
<dbReference type="KEGG" id="more:E1B28_001688"/>
<protein>
    <recommendedName>
        <fullName evidence="6">Stress-associated endoplasmic reticulum protein</fullName>
    </recommendedName>
</protein>
<keyword evidence="4 6" id="KW-1133">Transmembrane helix</keyword>
<dbReference type="Pfam" id="PF06624">
    <property type="entry name" value="RAMP4"/>
    <property type="match status" value="1"/>
</dbReference>
<keyword evidence="9" id="KW-1185">Reference proteome</keyword>
<gene>
    <name evidence="8" type="ORF">E1B28_001688</name>
</gene>
<feature type="compositionally biased region" description="Basic and acidic residues" evidence="7">
    <location>
        <begin position="1"/>
        <end position="20"/>
    </location>
</feature>
<dbReference type="RefSeq" id="XP_043016357.1">
    <property type="nucleotide sequence ID" value="XM_043147643.1"/>
</dbReference>
<dbReference type="GO" id="GO:0005789">
    <property type="term" value="C:endoplasmic reticulum membrane"/>
    <property type="evidence" value="ECO:0007669"/>
    <property type="project" value="UniProtKB-SubCell"/>
</dbReference>
<evidence type="ECO:0000256" key="1">
    <source>
        <dbReference type="ARBA" id="ARBA00005500"/>
    </source>
</evidence>
<reference evidence="8" key="1">
    <citation type="journal article" date="2021" name="Genome Biol. Evol.">
        <title>The assembled and annotated genome of the fairy-ring fungus Marasmius oreades.</title>
        <authorList>
            <person name="Hiltunen M."/>
            <person name="Ament-Velasquez S.L."/>
            <person name="Johannesson H."/>
        </authorList>
    </citation>
    <scope>NUCLEOTIDE SEQUENCE</scope>
    <source>
        <strain evidence="8">03SP1</strain>
    </source>
</reference>
<keyword evidence="5 6" id="KW-0472">Membrane</keyword>
<dbReference type="Proteomes" id="UP001049176">
    <property type="component" value="Chromosome 1"/>
</dbReference>
<evidence type="ECO:0000256" key="5">
    <source>
        <dbReference type="ARBA" id="ARBA00023136"/>
    </source>
</evidence>
<dbReference type="OrthoDB" id="16679at2759"/>
<sequence>MPTEFEMRQRNAKFAKDARAGKKPTHQSRSEKLAKQSPIGAWTLGVILFVVCGGALFELARLIFVR</sequence>
<accession>A0A9P7V440</accession>
<dbReference type="InterPro" id="IPR010580">
    <property type="entry name" value="ER_stress-assoc"/>
</dbReference>
<evidence type="ECO:0000256" key="2">
    <source>
        <dbReference type="ARBA" id="ARBA00022692"/>
    </source>
</evidence>
<evidence type="ECO:0000313" key="9">
    <source>
        <dbReference type="Proteomes" id="UP001049176"/>
    </source>
</evidence>
<comment type="function">
    <text evidence="6">Interacts with target proteins during translocation into the lumen of the endoplasmic reticulum. Protects unfolded target proteins against degradation and facilitate correct glycosylation.</text>
</comment>
<feature type="transmembrane region" description="Helical" evidence="6">
    <location>
        <begin position="39"/>
        <end position="64"/>
    </location>
</feature>
<dbReference type="GeneID" id="66070764"/>
<comment type="caution">
    <text evidence="8">The sequence shown here is derived from an EMBL/GenBank/DDBJ whole genome shotgun (WGS) entry which is preliminary data.</text>
</comment>
<dbReference type="AlphaFoldDB" id="A0A9P7V440"/>
<keyword evidence="3 6" id="KW-0256">Endoplasmic reticulum</keyword>
<comment type="subcellular location">
    <subcellularLocation>
        <location evidence="6">Membrane</location>
        <topology evidence="6">Single-pass membrane protein</topology>
    </subcellularLocation>
    <subcellularLocation>
        <location evidence="6">Endoplasmic reticulum membrane</location>
        <topology evidence="6">Single-pass membrane protein</topology>
    </subcellularLocation>
</comment>
<name>A0A9P7V440_9AGAR</name>
<organism evidence="8 9">
    <name type="scientific">Marasmius oreades</name>
    <name type="common">fairy-ring Marasmius</name>
    <dbReference type="NCBI Taxonomy" id="181124"/>
    <lineage>
        <taxon>Eukaryota</taxon>
        <taxon>Fungi</taxon>
        <taxon>Dikarya</taxon>
        <taxon>Basidiomycota</taxon>
        <taxon>Agaricomycotina</taxon>
        <taxon>Agaricomycetes</taxon>
        <taxon>Agaricomycetidae</taxon>
        <taxon>Agaricales</taxon>
        <taxon>Marasmiineae</taxon>
        <taxon>Marasmiaceae</taxon>
        <taxon>Marasmius</taxon>
    </lineage>
</organism>
<evidence type="ECO:0000256" key="7">
    <source>
        <dbReference type="SAM" id="MobiDB-lite"/>
    </source>
</evidence>
<dbReference type="EMBL" id="CM032181">
    <property type="protein sequence ID" value="KAG7099887.1"/>
    <property type="molecule type" value="Genomic_DNA"/>
</dbReference>